<evidence type="ECO:0000313" key="5">
    <source>
        <dbReference type="EMBL" id="GAA3870348.1"/>
    </source>
</evidence>
<name>A0ABP7K9U4_9MICO</name>
<dbReference type="PROSITE" id="PS50893">
    <property type="entry name" value="ABC_TRANSPORTER_2"/>
    <property type="match status" value="1"/>
</dbReference>
<accession>A0ABP7K9U4</accession>
<proteinExistence type="predicted"/>
<organism evidence="5 6">
    <name type="scientific">Leifsonia kafniensis</name>
    <dbReference type="NCBI Taxonomy" id="475957"/>
    <lineage>
        <taxon>Bacteria</taxon>
        <taxon>Bacillati</taxon>
        <taxon>Actinomycetota</taxon>
        <taxon>Actinomycetes</taxon>
        <taxon>Micrococcales</taxon>
        <taxon>Microbacteriaceae</taxon>
        <taxon>Leifsonia</taxon>
    </lineage>
</organism>
<evidence type="ECO:0000313" key="6">
    <source>
        <dbReference type="Proteomes" id="UP001501803"/>
    </source>
</evidence>
<dbReference type="Gene3D" id="3.40.50.300">
    <property type="entry name" value="P-loop containing nucleotide triphosphate hydrolases"/>
    <property type="match status" value="1"/>
</dbReference>
<dbReference type="PROSITE" id="PS00211">
    <property type="entry name" value="ABC_TRANSPORTER_1"/>
    <property type="match status" value="1"/>
</dbReference>
<evidence type="ECO:0000259" key="4">
    <source>
        <dbReference type="PROSITE" id="PS50893"/>
    </source>
</evidence>
<evidence type="ECO:0000256" key="2">
    <source>
        <dbReference type="ARBA" id="ARBA00022741"/>
    </source>
</evidence>
<reference evidence="6" key="1">
    <citation type="journal article" date="2019" name="Int. J. Syst. Evol. Microbiol.">
        <title>The Global Catalogue of Microorganisms (GCM) 10K type strain sequencing project: providing services to taxonomists for standard genome sequencing and annotation.</title>
        <authorList>
            <consortium name="The Broad Institute Genomics Platform"/>
            <consortium name="The Broad Institute Genome Sequencing Center for Infectious Disease"/>
            <person name="Wu L."/>
            <person name="Ma J."/>
        </authorList>
    </citation>
    <scope>NUCLEOTIDE SEQUENCE [LARGE SCALE GENOMIC DNA]</scope>
    <source>
        <strain evidence="6">JCM 17021</strain>
    </source>
</reference>
<dbReference type="PANTHER" id="PTHR42781">
    <property type="entry name" value="SPERMIDINE/PUTRESCINE IMPORT ATP-BINDING PROTEIN POTA"/>
    <property type="match status" value="1"/>
</dbReference>
<dbReference type="PANTHER" id="PTHR42781:SF4">
    <property type="entry name" value="SPERMIDINE_PUTRESCINE IMPORT ATP-BINDING PROTEIN POTA"/>
    <property type="match status" value="1"/>
</dbReference>
<dbReference type="SUPFAM" id="SSF52540">
    <property type="entry name" value="P-loop containing nucleoside triphosphate hydrolases"/>
    <property type="match status" value="1"/>
</dbReference>
<dbReference type="InterPro" id="IPR008995">
    <property type="entry name" value="Mo/tungstate-bd_C_term_dom"/>
</dbReference>
<comment type="caution">
    <text evidence="5">The sequence shown here is derived from an EMBL/GenBank/DDBJ whole genome shotgun (WGS) entry which is preliminary data.</text>
</comment>
<dbReference type="GO" id="GO:0005524">
    <property type="term" value="F:ATP binding"/>
    <property type="evidence" value="ECO:0007669"/>
    <property type="project" value="UniProtKB-KW"/>
</dbReference>
<protein>
    <submittedName>
        <fullName evidence="5">ATP-binding cassette domain-containing protein</fullName>
    </submittedName>
</protein>
<dbReference type="Proteomes" id="UP001501803">
    <property type="component" value="Unassembled WGS sequence"/>
</dbReference>
<dbReference type="RefSeq" id="WP_345063397.1">
    <property type="nucleotide sequence ID" value="NZ_BAABCN010000002.1"/>
</dbReference>
<evidence type="ECO:0000256" key="3">
    <source>
        <dbReference type="ARBA" id="ARBA00022840"/>
    </source>
</evidence>
<gene>
    <name evidence="5" type="ORF">GCM10022381_11930</name>
</gene>
<feature type="domain" description="ABC transporter" evidence="4">
    <location>
        <begin position="2"/>
        <end position="241"/>
    </location>
</feature>
<sequence>MSTVLDAQLVVRRGEFILDAAIRIESGEVLALLGPNGAGKSTLLAAVAGLILPDAGSVSVAGRLLTRVSEGARRVAVVPERRAVGLLGQEALLFPHLDARDNVAFGQRAQGQTRSAARLEAVEWLAAVGLEGLEERKPAELSGGQQQRVALARALAARPDLLLLDEPMAALDVQTAARMRQLLRERLAERTIATLLVTHDVLDAIVLADRIAILHDGKIVDAGPTARVLAEPRNQFTAALAGINLLNGVAEPPGVRLPDGRYFVGSADARVFPAAGAEVALVFRPAAVSVYRTEPHPFESDGQHTNYWEATIVSLESGIGGVRIRVAEDPHLVVELAPAKVVELGLRAGVHVWLSVAAADVVLLPR</sequence>
<dbReference type="EMBL" id="BAABCN010000002">
    <property type="protein sequence ID" value="GAA3870348.1"/>
    <property type="molecule type" value="Genomic_DNA"/>
</dbReference>
<dbReference type="Gene3D" id="2.40.50.100">
    <property type="match status" value="1"/>
</dbReference>
<keyword evidence="6" id="KW-1185">Reference proteome</keyword>
<dbReference type="InterPro" id="IPR027417">
    <property type="entry name" value="P-loop_NTPase"/>
</dbReference>
<dbReference type="InterPro" id="IPR050093">
    <property type="entry name" value="ABC_SmlMolc_Importer"/>
</dbReference>
<evidence type="ECO:0000256" key="1">
    <source>
        <dbReference type="ARBA" id="ARBA00022448"/>
    </source>
</evidence>
<keyword evidence="3 5" id="KW-0067">ATP-binding</keyword>
<dbReference type="SMART" id="SM00382">
    <property type="entry name" value="AAA"/>
    <property type="match status" value="1"/>
</dbReference>
<dbReference type="Pfam" id="PF00005">
    <property type="entry name" value="ABC_tran"/>
    <property type="match status" value="1"/>
</dbReference>
<dbReference type="InterPro" id="IPR003593">
    <property type="entry name" value="AAA+_ATPase"/>
</dbReference>
<keyword evidence="1" id="KW-0813">Transport</keyword>
<keyword evidence="2" id="KW-0547">Nucleotide-binding</keyword>
<dbReference type="InterPro" id="IPR017871">
    <property type="entry name" value="ABC_transporter-like_CS"/>
</dbReference>
<dbReference type="InterPro" id="IPR003439">
    <property type="entry name" value="ABC_transporter-like_ATP-bd"/>
</dbReference>
<dbReference type="SUPFAM" id="SSF50331">
    <property type="entry name" value="MOP-like"/>
    <property type="match status" value="1"/>
</dbReference>